<feature type="domain" description="CID" evidence="6">
    <location>
        <begin position="492"/>
        <end position="637"/>
    </location>
</feature>
<dbReference type="SUPFAM" id="SSF54928">
    <property type="entry name" value="RNA-binding domain, RBD"/>
    <property type="match status" value="1"/>
</dbReference>
<sequence>MEKLLKKKKDEEEQLRLQEALHEYNKEFEDTPGAHVPKAFMRGEIVNASKSVSATPSVYKPAPVQTVKPKLPPPSLEQAKRLAEQTAKKIMQEASLKSQSKIPANRPPKPGTKKVVQSSKMTNLEMFKEELKQVQAMRDQRKGLRQQLEEKLGPNSEVIDRIAPPMDNPFLIGSLSEFDDDPTTTNLYVCNMPIDIQMEELYQTFGTFGPLASAKILYPRNDEERKRDHLCGFIAFISRVDAERARCVMSGEKIRGCELRVSWARPVAIPPVPFYVPIPLRELAIPDPPSGLPFNAKPLTSDLREFLRKWGDLPRLGAVLPTDKPQMVKDYKKMISNSVVRVVQVSDRNLLMLIHRVIEFLIREGPLMEAIIMARERANPMYRFLFENHHPAHVYYRWKLYSVLQGEDRMKWRLERFRMFQDGSWWEPPPHSLWDGMPPQLYSTSYMPQKKARILEERPPPPSHRKRTYSSGSDEEEGKPEQPQPRKYKGVLDEKEREELEDILRNMEPTKTSIGDAMVWCVEHAECAKEIVHCIYESLCIRETPLNKKIARMYLTSDILANCGARLRDVFYFRQFFGDVLLKIFTALNETLEGIESRLKAEQFRSRVMLCFRMWEDNSLYPVDMLINMQNVFLGLTKVAEPESYANEGMDVDVDGEPLLDEVEDIDGVPLEEDIDGEPLDSADDEAKPNLEPMFKTSSWNQVETETEPIISGSKWDNNEQQSMHQSALESSPDRPEEYDEERRKMLREIEVKVVKLQDELEAENAPDIENEIAKYRKKLTDKMEEKLAKLAGKRNSKEKDGHKKDRDSERRSRDKERDKGHSSRERSESKTDHSARSGRSDRDYEQEKDHRSESERERDKTSTSSNGRDRDRDRSYRDDRDRERRSERSPEKRRR</sequence>
<feature type="region of interest" description="Disordered" evidence="3">
    <location>
        <begin position="453"/>
        <end position="489"/>
    </location>
</feature>
<dbReference type="InterPro" id="IPR000061">
    <property type="entry name" value="Surp"/>
</dbReference>
<feature type="domain" description="RRM" evidence="4">
    <location>
        <begin position="185"/>
        <end position="266"/>
    </location>
</feature>
<dbReference type="SUPFAM" id="SSF109905">
    <property type="entry name" value="Surp module (SWAP domain)"/>
    <property type="match status" value="1"/>
</dbReference>
<dbReference type="InterPro" id="IPR000504">
    <property type="entry name" value="RRM_dom"/>
</dbReference>
<dbReference type="Proteomes" id="UP001201812">
    <property type="component" value="Unassembled WGS sequence"/>
</dbReference>
<feature type="compositionally biased region" description="Polar residues" evidence="3">
    <location>
        <begin position="715"/>
        <end position="729"/>
    </location>
</feature>
<proteinExistence type="predicted"/>
<dbReference type="InterPro" id="IPR006569">
    <property type="entry name" value="CID_dom"/>
</dbReference>
<dbReference type="InterPro" id="IPR035979">
    <property type="entry name" value="RBD_domain_sf"/>
</dbReference>
<dbReference type="Gene3D" id="1.25.40.90">
    <property type="match status" value="1"/>
</dbReference>
<gene>
    <name evidence="7" type="ORF">DdX_18837</name>
</gene>
<evidence type="ECO:0000256" key="3">
    <source>
        <dbReference type="SAM" id="MobiDB-lite"/>
    </source>
</evidence>
<dbReference type="EMBL" id="JAKKPZ010000303">
    <property type="protein sequence ID" value="KAI1696853.1"/>
    <property type="molecule type" value="Genomic_DNA"/>
</dbReference>
<evidence type="ECO:0000256" key="1">
    <source>
        <dbReference type="ARBA" id="ARBA00022884"/>
    </source>
</evidence>
<dbReference type="Pfam" id="PF04818">
    <property type="entry name" value="CID"/>
    <property type="match status" value="1"/>
</dbReference>
<dbReference type="InterPro" id="IPR047488">
    <property type="entry name" value="SR140_cwf21"/>
</dbReference>
<evidence type="ECO:0000259" key="4">
    <source>
        <dbReference type="PROSITE" id="PS50102"/>
    </source>
</evidence>
<reference evidence="7" key="1">
    <citation type="submission" date="2022-01" db="EMBL/GenBank/DDBJ databases">
        <title>Genome Sequence Resource for Two Populations of Ditylenchus destructor, the Migratory Endoparasitic Phytonematode.</title>
        <authorList>
            <person name="Zhang H."/>
            <person name="Lin R."/>
            <person name="Xie B."/>
        </authorList>
    </citation>
    <scope>NUCLEOTIDE SEQUENCE</scope>
    <source>
        <strain evidence="7">BazhouSP</strain>
    </source>
</reference>
<dbReference type="AlphaFoldDB" id="A0AAD4MLJ5"/>
<keyword evidence="8" id="KW-1185">Reference proteome</keyword>
<evidence type="ECO:0000313" key="8">
    <source>
        <dbReference type="Proteomes" id="UP001201812"/>
    </source>
</evidence>
<feature type="compositionally biased region" description="Basic and acidic residues" evidence="3">
    <location>
        <begin position="732"/>
        <end position="743"/>
    </location>
</feature>
<dbReference type="GO" id="GO:0006396">
    <property type="term" value="P:RNA processing"/>
    <property type="evidence" value="ECO:0007669"/>
    <property type="project" value="InterPro"/>
</dbReference>
<dbReference type="SMART" id="SM00360">
    <property type="entry name" value="RRM"/>
    <property type="match status" value="1"/>
</dbReference>
<dbReference type="InterPro" id="IPR013170">
    <property type="entry name" value="mRNA_splic_Cwf21_dom"/>
</dbReference>
<dbReference type="InterPro" id="IPR008942">
    <property type="entry name" value="ENTH_VHS"/>
</dbReference>
<protein>
    <submittedName>
        <fullName evidence="7">Surp module domain-containing protein</fullName>
    </submittedName>
</protein>
<dbReference type="SMART" id="SM00582">
    <property type="entry name" value="RPR"/>
    <property type="match status" value="1"/>
</dbReference>
<dbReference type="Pfam" id="PF00076">
    <property type="entry name" value="RRM_1"/>
    <property type="match status" value="1"/>
</dbReference>
<dbReference type="SMART" id="SM00648">
    <property type="entry name" value="SWAP"/>
    <property type="match status" value="1"/>
</dbReference>
<dbReference type="GO" id="GO:0005634">
    <property type="term" value="C:nucleus"/>
    <property type="evidence" value="ECO:0007669"/>
    <property type="project" value="TreeGrafter"/>
</dbReference>
<dbReference type="SMART" id="SM01115">
    <property type="entry name" value="cwf21"/>
    <property type="match status" value="1"/>
</dbReference>
<dbReference type="InterPro" id="IPR012677">
    <property type="entry name" value="Nucleotide-bd_a/b_plait_sf"/>
</dbReference>
<dbReference type="Gene3D" id="6.10.140.420">
    <property type="match status" value="1"/>
</dbReference>
<dbReference type="PANTHER" id="PTHR23140">
    <property type="entry name" value="RNA PROCESSING PROTEIN LD23810P"/>
    <property type="match status" value="1"/>
</dbReference>
<evidence type="ECO:0000259" key="6">
    <source>
        <dbReference type="PROSITE" id="PS51391"/>
    </source>
</evidence>
<dbReference type="PANTHER" id="PTHR23140:SF0">
    <property type="entry name" value="U2 SNRNP-ASSOCIATED SURP MOTIF-CONTAINING PROTEIN"/>
    <property type="match status" value="1"/>
</dbReference>
<feature type="region of interest" description="Disordered" evidence="3">
    <location>
        <begin position="701"/>
        <end position="743"/>
    </location>
</feature>
<name>A0AAD4MLJ5_9BILA</name>
<dbReference type="PROSITE" id="PS50102">
    <property type="entry name" value="RRM"/>
    <property type="match status" value="1"/>
</dbReference>
<evidence type="ECO:0000313" key="7">
    <source>
        <dbReference type="EMBL" id="KAI1696853.1"/>
    </source>
</evidence>
<feature type="region of interest" description="Disordered" evidence="3">
    <location>
        <begin position="94"/>
        <end position="118"/>
    </location>
</feature>
<comment type="caution">
    <text evidence="7">The sequence shown here is derived from an EMBL/GenBank/DDBJ whole genome shotgun (WGS) entry which is preliminary data.</text>
</comment>
<keyword evidence="1 2" id="KW-0694">RNA-binding</keyword>
<dbReference type="InterPro" id="IPR051485">
    <property type="entry name" value="SR-CTD_assoc_factor"/>
</dbReference>
<feature type="domain" description="SURP motif" evidence="5">
    <location>
        <begin position="353"/>
        <end position="396"/>
    </location>
</feature>
<dbReference type="Gene3D" id="1.10.10.790">
    <property type="entry name" value="Surp module"/>
    <property type="match status" value="1"/>
</dbReference>
<dbReference type="CDD" id="cd21370">
    <property type="entry name" value="cwf21_SR140"/>
    <property type="match status" value="1"/>
</dbReference>
<dbReference type="GO" id="GO:0003723">
    <property type="term" value="F:RNA binding"/>
    <property type="evidence" value="ECO:0007669"/>
    <property type="project" value="UniProtKB-UniRule"/>
</dbReference>
<evidence type="ECO:0000259" key="5">
    <source>
        <dbReference type="PROSITE" id="PS50128"/>
    </source>
</evidence>
<dbReference type="Gene3D" id="3.30.70.330">
    <property type="match status" value="1"/>
</dbReference>
<dbReference type="PROSITE" id="PS51391">
    <property type="entry name" value="CID"/>
    <property type="match status" value="1"/>
</dbReference>
<feature type="region of interest" description="Disordered" evidence="3">
    <location>
        <begin position="787"/>
        <end position="896"/>
    </location>
</feature>
<dbReference type="Pfam" id="PF08312">
    <property type="entry name" value="cwf21"/>
    <property type="match status" value="1"/>
</dbReference>
<organism evidence="7 8">
    <name type="scientific">Ditylenchus destructor</name>
    <dbReference type="NCBI Taxonomy" id="166010"/>
    <lineage>
        <taxon>Eukaryota</taxon>
        <taxon>Metazoa</taxon>
        <taxon>Ecdysozoa</taxon>
        <taxon>Nematoda</taxon>
        <taxon>Chromadorea</taxon>
        <taxon>Rhabditida</taxon>
        <taxon>Tylenchina</taxon>
        <taxon>Tylenchomorpha</taxon>
        <taxon>Sphaerularioidea</taxon>
        <taxon>Anguinidae</taxon>
        <taxon>Anguininae</taxon>
        <taxon>Ditylenchus</taxon>
    </lineage>
</organism>
<dbReference type="SUPFAM" id="SSF48464">
    <property type="entry name" value="ENTH/VHS domain"/>
    <property type="match status" value="1"/>
</dbReference>
<feature type="compositionally biased region" description="Basic and acidic residues" evidence="3">
    <location>
        <begin position="796"/>
        <end position="896"/>
    </location>
</feature>
<dbReference type="PROSITE" id="PS50128">
    <property type="entry name" value="SURP"/>
    <property type="match status" value="1"/>
</dbReference>
<accession>A0AAD4MLJ5</accession>
<dbReference type="InterPro" id="IPR035967">
    <property type="entry name" value="SWAP/Surp_sf"/>
</dbReference>
<evidence type="ECO:0000256" key="2">
    <source>
        <dbReference type="PROSITE-ProRule" id="PRU00176"/>
    </source>
</evidence>
<dbReference type="Pfam" id="PF01805">
    <property type="entry name" value="Surp"/>
    <property type="match status" value="1"/>
</dbReference>